<keyword evidence="1" id="KW-0472">Membrane</keyword>
<evidence type="ECO:0000313" key="3">
    <source>
        <dbReference type="Proteomes" id="UP001595528"/>
    </source>
</evidence>
<protein>
    <submittedName>
        <fullName evidence="2">Uncharacterized protein</fullName>
    </submittedName>
</protein>
<sequence length="133" mass="13699">MIAAILPLLTGRALPWVLGGLGIAAAAGWIWIQGQRIDGLQADLATAQDRAAAAESANAILATELDRQAVERERNEAALARAAAEASARAEARGRALTEIRNAPDANAAFSPAVGAAVRRLYGAPASHPDPTD</sequence>
<evidence type="ECO:0000256" key="1">
    <source>
        <dbReference type="SAM" id="Phobius"/>
    </source>
</evidence>
<accession>A0ABV7KY89</accession>
<comment type="caution">
    <text evidence="2">The sequence shown here is derived from an EMBL/GenBank/DDBJ whole genome shotgun (WGS) entry which is preliminary data.</text>
</comment>
<dbReference type="RefSeq" id="WP_379899483.1">
    <property type="nucleotide sequence ID" value="NZ_JBHRTR010000022.1"/>
</dbReference>
<evidence type="ECO:0000313" key="2">
    <source>
        <dbReference type="EMBL" id="MFC3227317.1"/>
    </source>
</evidence>
<dbReference type="EMBL" id="JBHRTR010000022">
    <property type="protein sequence ID" value="MFC3227317.1"/>
    <property type="molecule type" value="Genomic_DNA"/>
</dbReference>
<proteinExistence type="predicted"/>
<keyword evidence="1" id="KW-1133">Transmembrane helix</keyword>
<dbReference type="Proteomes" id="UP001595528">
    <property type="component" value="Unassembled WGS sequence"/>
</dbReference>
<name>A0ABV7KY89_9PROT</name>
<feature type="transmembrane region" description="Helical" evidence="1">
    <location>
        <begin position="13"/>
        <end position="32"/>
    </location>
</feature>
<reference evidence="3" key="1">
    <citation type="journal article" date="2019" name="Int. J. Syst. Evol. Microbiol.">
        <title>The Global Catalogue of Microorganisms (GCM) 10K type strain sequencing project: providing services to taxonomists for standard genome sequencing and annotation.</title>
        <authorList>
            <consortium name="The Broad Institute Genomics Platform"/>
            <consortium name="The Broad Institute Genome Sequencing Center for Infectious Disease"/>
            <person name="Wu L."/>
            <person name="Ma J."/>
        </authorList>
    </citation>
    <scope>NUCLEOTIDE SEQUENCE [LARGE SCALE GENOMIC DNA]</scope>
    <source>
        <strain evidence="3">KCTC 42964</strain>
    </source>
</reference>
<gene>
    <name evidence="2" type="ORF">ACFOGJ_08760</name>
</gene>
<keyword evidence="3" id="KW-1185">Reference proteome</keyword>
<organism evidence="2 3">
    <name type="scientific">Marinibaculum pumilum</name>
    <dbReference type="NCBI Taxonomy" id="1766165"/>
    <lineage>
        <taxon>Bacteria</taxon>
        <taxon>Pseudomonadati</taxon>
        <taxon>Pseudomonadota</taxon>
        <taxon>Alphaproteobacteria</taxon>
        <taxon>Rhodospirillales</taxon>
        <taxon>Rhodospirillaceae</taxon>
        <taxon>Marinibaculum</taxon>
    </lineage>
</organism>
<keyword evidence="1" id="KW-0812">Transmembrane</keyword>